<dbReference type="OrthoDB" id="9969909at2"/>
<organism evidence="1 2">
    <name type="scientific">Bradyrhizobium sacchari</name>
    <dbReference type="NCBI Taxonomy" id="1399419"/>
    <lineage>
        <taxon>Bacteria</taxon>
        <taxon>Pseudomonadati</taxon>
        <taxon>Pseudomonadota</taxon>
        <taxon>Alphaproteobacteria</taxon>
        <taxon>Hyphomicrobiales</taxon>
        <taxon>Nitrobacteraceae</taxon>
        <taxon>Bradyrhizobium</taxon>
    </lineage>
</organism>
<evidence type="ECO:0000313" key="2">
    <source>
        <dbReference type="Proteomes" id="UP000315914"/>
    </source>
</evidence>
<protein>
    <submittedName>
        <fullName evidence="1">Uncharacterized protein</fullName>
    </submittedName>
</protein>
<evidence type="ECO:0000313" key="1">
    <source>
        <dbReference type="EMBL" id="TWB78513.1"/>
    </source>
</evidence>
<reference evidence="1 2" key="1">
    <citation type="submission" date="2019-06" db="EMBL/GenBank/DDBJ databases">
        <title>Genomic Encyclopedia of Type Strains, Phase IV (KMG-V): Genome sequencing to study the core and pangenomes of soil and plant-associated prokaryotes.</title>
        <authorList>
            <person name="Whitman W."/>
        </authorList>
    </citation>
    <scope>NUCLEOTIDE SEQUENCE [LARGE SCALE GENOMIC DNA]</scope>
    <source>
        <strain evidence="1 2">BR 10556</strain>
    </source>
</reference>
<accession>A0A560K594</accession>
<gene>
    <name evidence="1" type="ORF">FBZ95_103353</name>
</gene>
<name>A0A560K594_9BRAD</name>
<dbReference type="RefSeq" id="WP_136615004.1">
    <property type="nucleotide sequence ID" value="NZ_LWIG01000004.1"/>
</dbReference>
<dbReference type="EMBL" id="VITW01000003">
    <property type="protein sequence ID" value="TWB78513.1"/>
    <property type="molecule type" value="Genomic_DNA"/>
</dbReference>
<keyword evidence="2" id="KW-1185">Reference proteome</keyword>
<proteinExistence type="predicted"/>
<dbReference type="AlphaFoldDB" id="A0A560K594"/>
<dbReference type="Proteomes" id="UP000315914">
    <property type="component" value="Unassembled WGS sequence"/>
</dbReference>
<comment type="caution">
    <text evidence="1">The sequence shown here is derived from an EMBL/GenBank/DDBJ whole genome shotgun (WGS) entry which is preliminary data.</text>
</comment>
<sequence>MDGLFAMHIDNSPLRDVRLYKVFHPHPMLYAFNRDGLMHFASATEYDRTHGKYASNNNRVIKKCEALHFDEHQREPAREVQWFATPNREPDLSINSATLLRIINQRVLTTPDHSFEAPKDLLLFFEKHTNSLNNAERMFNSYVDQLATRFPDKCHDRRKRIG</sequence>